<dbReference type="InterPro" id="IPR008914">
    <property type="entry name" value="PEBP"/>
</dbReference>
<evidence type="ECO:0000256" key="9">
    <source>
        <dbReference type="RuleBase" id="RU000688"/>
    </source>
</evidence>
<accession>A0A815SH06</accession>
<gene>
    <name evidence="12" type="ORF">JXQ802_LOCUS39932</name>
</gene>
<evidence type="ECO:0000256" key="5">
    <source>
        <dbReference type="ARBA" id="ARBA00023040"/>
    </source>
</evidence>
<evidence type="ECO:0000256" key="3">
    <source>
        <dbReference type="ARBA" id="ARBA00022692"/>
    </source>
</evidence>
<dbReference type="Gene3D" id="1.20.1070.10">
    <property type="entry name" value="Rhodopsin 7-helix transmembrane proteins"/>
    <property type="match status" value="1"/>
</dbReference>
<evidence type="ECO:0000256" key="1">
    <source>
        <dbReference type="ARBA" id="ARBA00004651"/>
    </source>
</evidence>
<keyword evidence="2" id="KW-1003">Cell membrane</keyword>
<feature type="transmembrane region" description="Helical" evidence="10">
    <location>
        <begin position="141"/>
        <end position="163"/>
    </location>
</feature>
<evidence type="ECO:0000313" key="13">
    <source>
        <dbReference type="Proteomes" id="UP000663870"/>
    </source>
</evidence>
<dbReference type="SMART" id="SM01381">
    <property type="entry name" value="7TM_GPCR_Srsx"/>
    <property type="match status" value="1"/>
</dbReference>
<dbReference type="InterPro" id="IPR000276">
    <property type="entry name" value="GPCR_Rhodpsn"/>
</dbReference>
<dbReference type="Gene3D" id="3.90.280.10">
    <property type="entry name" value="PEBP-like"/>
    <property type="match status" value="1"/>
</dbReference>
<keyword evidence="4 10" id="KW-1133">Transmembrane helix</keyword>
<sequence>MGLFSLTTNTTITNIQWHTYPIFLFLLLLCLFTIVGNLLIIYLIIREFTLHTSKYYYIASLALADLLVGLIVMPFAFIFTLTNDEYWLFSQHMRFLCDFWHSMDIFASTASILGLCTIGLDRYVAITRPMKHLNSFISKRWYYMVSFIWICSAVISFPAVIHIGTEQVSSRQPIVSNHETSKECEFPNNPYYVLFTTTVSFYLPFIIMIYVYIKVYLAAKKQASALRSGYKRQHLIKSKKSCIPKFRLRQTLIEKGSKIKKRVKISNKNVHNKSNVLLQNPRVSIELITLRIHCGSYQHPTLESINQNHEHDNTFVNKILKQNIHRKNLWRQISQDQKATKFIGIVMGAFIGCWLPLFVYLLLNGVFGLRLKDDQNHQLLFNILTWLGYTNSALDVLVYAFTSKELKTLFLNTMIEIKSIKSFKTIHQKTILIILVRSGLSPYVGQLDVTLGNQARDGDLLKRADTQITPTVQINLKTDSKMSFFTLVMIDPDAPRRGNEVAGPWLHWIKASFKGNNVNSGTTLADYQGPAPPDGTGPHQYIILLYKSANGQVASGSGTIGVSDSSKRKQFQLQKFEKNNNFKLVAATSFIVRAKETNKDGNL</sequence>
<dbReference type="GO" id="GO:0071880">
    <property type="term" value="P:adenylate cyclase-activating adrenergic receptor signaling pathway"/>
    <property type="evidence" value="ECO:0007669"/>
    <property type="project" value="TreeGrafter"/>
</dbReference>
<evidence type="ECO:0000256" key="10">
    <source>
        <dbReference type="SAM" id="Phobius"/>
    </source>
</evidence>
<evidence type="ECO:0000256" key="8">
    <source>
        <dbReference type="ARBA" id="ARBA00023224"/>
    </source>
</evidence>
<comment type="caution">
    <text evidence="12">The sequence shown here is derived from an EMBL/GenBank/DDBJ whole genome shotgun (WGS) entry which is preliminary data.</text>
</comment>
<dbReference type="CDD" id="cd00866">
    <property type="entry name" value="PEBP_euk"/>
    <property type="match status" value="1"/>
</dbReference>
<keyword evidence="8 9" id="KW-0807">Transducer</keyword>
<dbReference type="PROSITE" id="PS50262">
    <property type="entry name" value="G_PROTEIN_RECEP_F1_2"/>
    <property type="match status" value="1"/>
</dbReference>
<feature type="transmembrane region" description="Helical" evidence="10">
    <location>
        <begin position="56"/>
        <end position="79"/>
    </location>
</feature>
<dbReference type="PANTHER" id="PTHR24248:SF185">
    <property type="entry name" value="DOPAMINE RECEPTOR 2"/>
    <property type="match status" value="1"/>
</dbReference>
<evidence type="ECO:0000256" key="4">
    <source>
        <dbReference type="ARBA" id="ARBA00022989"/>
    </source>
</evidence>
<dbReference type="EMBL" id="CAJNOL010002360">
    <property type="protein sequence ID" value="CAF1492254.1"/>
    <property type="molecule type" value="Genomic_DNA"/>
</dbReference>
<feature type="transmembrane region" description="Helical" evidence="10">
    <location>
        <begin position="99"/>
        <end position="120"/>
    </location>
</feature>
<dbReference type="InterPro" id="IPR035810">
    <property type="entry name" value="PEBP_euk"/>
</dbReference>
<dbReference type="Pfam" id="PF00001">
    <property type="entry name" value="7tm_1"/>
    <property type="match status" value="1"/>
</dbReference>
<keyword evidence="6 10" id="KW-0472">Membrane</keyword>
<feature type="domain" description="G-protein coupled receptors family 1 profile" evidence="11">
    <location>
        <begin position="36"/>
        <end position="399"/>
    </location>
</feature>
<protein>
    <recommendedName>
        <fullName evidence="11">G-protein coupled receptors family 1 profile domain-containing protein</fullName>
    </recommendedName>
</protein>
<dbReference type="InterPro" id="IPR036610">
    <property type="entry name" value="PEBP-like_sf"/>
</dbReference>
<feature type="transmembrane region" description="Helical" evidence="10">
    <location>
        <begin position="383"/>
        <end position="402"/>
    </location>
</feature>
<keyword evidence="7 9" id="KW-0675">Receptor</keyword>
<evidence type="ECO:0000256" key="7">
    <source>
        <dbReference type="ARBA" id="ARBA00023170"/>
    </source>
</evidence>
<evidence type="ECO:0000259" key="11">
    <source>
        <dbReference type="PROSITE" id="PS50262"/>
    </source>
</evidence>
<dbReference type="GO" id="GO:0005886">
    <property type="term" value="C:plasma membrane"/>
    <property type="evidence" value="ECO:0007669"/>
    <property type="project" value="UniProtKB-SubCell"/>
</dbReference>
<dbReference type="PANTHER" id="PTHR24248">
    <property type="entry name" value="ADRENERGIC RECEPTOR-RELATED G-PROTEIN COUPLED RECEPTOR"/>
    <property type="match status" value="1"/>
</dbReference>
<dbReference type="GO" id="GO:0004930">
    <property type="term" value="F:G protein-coupled receptor activity"/>
    <property type="evidence" value="ECO:0007669"/>
    <property type="project" value="UniProtKB-KW"/>
</dbReference>
<evidence type="ECO:0000256" key="2">
    <source>
        <dbReference type="ARBA" id="ARBA00022475"/>
    </source>
</evidence>
<feature type="transmembrane region" description="Helical" evidence="10">
    <location>
        <begin position="20"/>
        <end position="44"/>
    </location>
</feature>
<dbReference type="Proteomes" id="UP000663870">
    <property type="component" value="Unassembled WGS sequence"/>
</dbReference>
<dbReference type="GO" id="GO:0043410">
    <property type="term" value="P:positive regulation of MAPK cascade"/>
    <property type="evidence" value="ECO:0007669"/>
    <property type="project" value="TreeGrafter"/>
</dbReference>
<keyword evidence="5 9" id="KW-0297">G-protein coupled receptor</keyword>
<proteinExistence type="inferred from homology"/>
<organism evidence="12 13">
    <name type="scientific">Rotaria sordida</name>
    <dbReference type="NCBI Taxonomy" id="392033"/>
    <lineage>
        <taxon>Eukaryota</taxon>
        <taxon>Metazoa</taxon>
        <taxon>Spiralia</taxon>
        <taxon>Gnathifera</taxon>
        <taxon>Rotifera</taxon>
        <taxon>Eurotatoria</taxon>
        <taxon>Bdelloidea</taxon>
        <taxon>Philodinida</taxon>
        <taxon>Philodinidae</taxon>
        <taxon>Rotaria</taxon>
    </lineage>
</organism>
<dbReference type="SUPFAM" id="SSF49777">
    <property type="entry name" value="PEBP-like"/>
    <property type="match status" value="1"/>
</dbReference>
<feature type="transmembrane region" description="Helical" evidence="10">
    <location>
        <begin position="342"/>
        <end position="363"/>
    </location>
</feature>
<name>A0A815SH06_9BILA</name>
<feature type="transmembrane region" description="Helical" evidence="10">
    <location>
        <begin position="191"/>
        <end position="213"/>
    </location>
</feature>
<dbReference type="Pfam" id="PF01161">
    <property type="entry name" value="PBP"/>
    <property type="match status" value="1"/>
</dbReference>
<dbReference type="InterPro" id="IPR017452">
    <property type="entry name" value="GPCR_Rhodpsn_7TM"/>
</dbReference>
<evidence type="ECO:0000313" key="12">
    <source>
        <dbReference type="EMBL" id="CAF1492254.1"/>
    </source>
</evidence>
<keyword evidence="13" id="KW-1185">Reference proteome</keyword>
<dbReference type="PRINTS" id="PR00237">
    <property type="entry name" value="GPCRRHODOPSN"/>
</dbReference>
<dbReference type="SUPFAM" id="SSF81321">
    <property type="entry name" value="Family A G protein-coupled receptor-like"/>
    <property type="match status" value="1"/>
</dbReference>
<reference evidence="12" key="1">
    <citation type="submission" date="2021-02" db="EMBL/GenBank/DDBJ databases">
        <authorList>
            <person name="Nowell W R."/>
        </authorList>
    </citation>
    <scope>NUCLEOTIDE SEQUENCE</scope>
</reference>
<dbReference type="AlphaFoldDB" id="A0A815SH06"/>
<keyword evidence="3 9" id="KW-0812">Transmembrane</keyword>
<dbReference type="PROSITE" id="PS00237">
    <property type="entry name" value="G_PROTEIN_RECEP_F1_1"/>
    <property type="match status" value="1"/>
</dbReference>
<evidence type="ECO:0000256" key="6">
    <source>
        <dbReference type="ARBA" id="ARBA00023136"/>
    </source>
</evidence>
<comment type="similarity">
    <text evidence="9">Belongs to the G-protein coupled receptor 1 family.</text>
</comment>
<comment type="subcellular location">
    <subcellularLocation>
        <location evidence="1">Cell membrane</location>
        <topology evidence="1">Multi-pass membrane protein</topology>
    </subcellularLocation>
</comment>